<evidence type="ECO:0000256" key="9">
    <source>
        <dbReference type="RuleBase" id="RU363032"/>
    </source>
</evidence>
<evidence type="ECO:0000256" key="8">
    <source>
        <dbReference type="ARBA" id="ARBA00023136"/>
    </source>
</evidence>
<keyword evidence="4 9" id="KW-0813">Transport</keyword>
<keyword evidence="10" id="KW-0997">Cell inner membrane</keyword>
<dbReference type="PANTHER" id="PTHR43744">
    <property type="entry name" value="ABC TRANSPORTER PERMEASE PROTEIN MG189-RELATED-RELATED"/>
    <property type="match status" value="1"/>
</dbReference>
<dbReference type="Gene3D" id="1.10.3720.10">
    <property type="entry name" value="MetI-like"/>
    <property type="match status" value="1"/>
</dbReference>
<keyword evidence="8 9" id="KW-0472">Membrane</keyword>
<dbReference type="GO" id="GO:0005886">
    <property type="term" value="C:plasma membrane"/>
    <property type="evidence" value="ECO:0007669"/>
    <property type="project" value="UniProtKB-SubCell"/>
</dbReference>
<evidence type="ECO:0000313" key="13">
    <source>
        <dbReference type="Proteomes" id="UP000494115"/>
    </source>
</evidence>
<evidence type="ECO:0000256" key="7">
    <source>
        <dbReference type="ARBA" id="ARBA00022989"/>
    </source>
</evidence>
<evidence type="ECO:0000256" key="10">
    <source>
        <dbReference type="RuleBase" id="RU363056"/>
    </source>
</evidence>
<evidence type="ECO:0000256" key="3">
    <source>
        <dbReference type="ARBA" id="ARBA00020515"/>
    </source>
</evidence>
<dbReference type="CDD" id="cd06261">
    <property type="entry name" value="TM_PBP2"/>
    <property type="match status" value="1"/>
</dbReference>
<dbReference type="AlphaFoldDB" id="A0A6S7BK25"/>
<evidence type="ECO:0000256" key="6">
    <source>
        <dbReference type="ARBA" id="ARBA00022692"/>
    </source>
</evidence>
<dbReference type="EMBL" id="CADIKM010000011">
    <property type="protein sequence ID" value="CAB3789326.1"/>
    <property type="molecule type" value="Genomic_DNA"/>
</dbReference>
<feature type="transmembrane region" description="Helical" evidence="9">
    <location>
        <begin position="67"/>
        <end position="91"/>
    </location>
</feature>
<feature type="transmembrane region" description="Helical" evidence="9">
    <location>
        <begin position="236"/>
        <end position="257"/>
    </location>
</feature>
<proteinExistence type="inferred from homology"/>
<keyword evidence="6 9" id="KW-0812">Transmembrane</keyword>
<dbReference type="PROSITE" id="PS50928">
    <property type="entry name" value="ABC_TM1"/>
    <property type="match status" value="1"/>
</dbReference>
<evidence type="ECO:0000313" key="12">
    <source>
        <dbReference type="EMBL" id="CAB3789326.1"/>
    </source>
</evidence>
<dbReference type="InterPro" id="IPR000515">
    <property type="entry name" value="MetI-like"/>
</dbReference>
<feature type="transmembrane region" description="Helical" evidence="9">
    <location>
        <begin position="12"/>
        <end position="32"/>
    </location>
</feature>
<protein>
    <recommendedName>
        <fullName evidence="3 10">sn-glycerol-3-phosphate transport system permease protein UgpE</fullName>
    </recommendedName>
</protein>
<evidence type="ECO:0000256" key="4">
    <source>
        <dbReference type="ARBA" id="ARBA00022448"/>
    </source>
</evidence>
<dbReference type="RefSeq" id="WP_175105305.1">
    <property type="nucleotide sequence ID" value="NZ_CADIKM010000011.1"/>
</dbReference>
<evidence type="ECO:0000259" key="11">
    <source>
        <dbReference type="PROSITE" id="PS50928"/>
    </source>
</evidence>
<evidence type="ECO:0000256" key="5">
    <source>
        <dbReference type="ARBA" id="ARBA00022475"/>
    </source>
</evidence>
<keyword evidence="13" id="KW-1185">Reference proteome</keyword>
<dbReference type="InterPro" id="IPR035906">
    <property type="entry name" value="MetI-like_sf"/>
</dbReference>
<dbReference type="SUPFAM" id="SSF161098">
    <property type="entry name" value="MetI-like"/>
    <property type="match status" value="1"/>
</dbReference>
<reference evidence="12 13" key="1">
    <citation type="submission" date="2020-04" db="EMBL/GenBank/DDBJ databases">
        <authorList>
            <person name="De Canck E."/>
        </authorList>
    </citation>
    <scope>NUCLEOTIDE SEQUENCE [LARGE SCALE GENOMIC DNA]</scope>
    <source>
        <strain evidence="12 13">LMG 28138</strain>
    </source>
</reference>
<feature type="domain" description="ABC transmembrane type-1" evidence="11">
    <location>
        <begin position="68"/>
        <end position="257"/>
    </location>
</feature>
<dbReference type="Proteomes" id="UP000494115">
    <property type="component" value="Unassembled WGS sequence"/>
</dbReference>
<keyword evidence="7 9" id="KW-1133">Transmembrane helix</keyword>
<accession>A0A6S7BK25</accession>
<dbReference type="GO" id="GO:0055085">
    <property type="term" value="P:transmembrane transport"/>
    <property type="evidence" value="ECO:0007669"/>
    <property type="project" value="InterPro"/>
</dbReference>
<dbReference type="Pfam" id="PF00528">
    <property type="entry name" value="BPD_transp_1"/>
    <property type="match status" value="1"/>
</dbReference>
<evidence type="ECO:0000256" key="1">
    <source>
        <dbReference type="ARBA" id="ARBA00004651"/>
    </source>
</evidence>
<comment type="subunit">
    <text evidence="2 10">The complex is composed of two ATP-binding proteins (UgpC), two transmembrane proteins (UgpA and UgpE) and a solute-binding protein (UgpB).</text>
</comment>
<feature type="transmembrane region" description="Helical" evidence="9">
    <location>
        <begin position="139"/>
        <end position="159"/>
    </location>
</feature>
<name>A0A6S7BK25_9BURK</name>
<keyword evidence="5 10" id="KW-1003">Cell membrane</keyword>
<sequence>MIIRAPRWVPVTAGVVAFIWVIPIIGVIITSLRPVDEVVLGWWSMQKISFTFDAWVTVWKQYPLAQAFWVTLKLAGTATLATMILTPAAAYAFHFLRFPLRRFLLIIIINAFVLPQQVVIIPLFQLWRDWGLIDNSLSVLIPYVGLSFAWSIFLVKNFLEDFPRELIEASKIDGCGPLATFFHIVLPNAVAPIFAVGILQFLWTWNSLLLPLLYLRSQIPLPVVFAQISGTFDSNWNLRAVAAIVTTIVPLIIFIIFQRQFAGGSTSRSGTKE</sequence>
<evidence type="ECO:0000256" key="2">
    <source>
        <dbReference type="ARBA" id="ARBA00011557"/>
    </source>
</evidence>
<dbReference type="PANTHER" id="PTHR43744:SF8">
    <property type="entry name" value="SN-GLYCEROL-3-PHOSPHATE TRANSPORT SYSTEM PERMEASE PROTEIN UGPE"/>
    <property type="match status" value="1"/>
</dbReference>
<comment type="similarity">
    <text evidence="9">Belongs to the binding-protein-dependent transport system permease family.</text>
</comment>
<gene>
    <name evidence="12" type="primary">lacG</name>
    <name evidence="10" type="synonym">ugpE</name>
    <name evidence="12" type="ORF">LMG28138_02742</name>
</gene>
<feature type="transmembrane region" description="Helical" evidence="9">
    <location>
        <begin position="180"/>
        <end position="203"/>
    </location>
</feature>
<comment type="function">
    <text evidence="10">Part of the ABC transporter complex UgpBAEC involved in sn-glycerol-3-phosphate (G3P) import. Probably responsible for the translocation of the substrate across the membrane.</text>
</comment>
<organism evidence="12 13">
    <name type="scientific">Pararobbsia alpina</name>
    <dbReference type="NCBI Taxonomy" id="621374"/>
    <lineage>
        <taxon>Bacteria</taxon>
        <taxon>Pseudomonadati</taxon>
        <taxon>Pseudomonadota</taxon>
        <taxon>Betaproteobacteria</taxon>
        <taxon>Burkholderiales</taxon>
        <taxon>Burkholderiaceae</taxon>
        <taxon>Pararobbsia</taxon>
    </lineage>
</organism>
<comment type="subcellular location">
    <subcellularLocation>
        <location evidence="10">Cell inner membrane</location>
        <topology evidence="10">Multi-pass membrane protein</topology>
    </subcellularLocation>
    <subcellularLocation>
        <location evidence="1 9">Cell membrane</location>
        <topology evidence="1 9">Multi-pass membrane protein</topology>
    </subcellularLocation>
</comment>
<feature type="transmembrane region" description="Helical" evidence="9">
    <location>
        <begin position="103"/>
        <end position="127"/>
    </location>
</feature>